<dbReference type="InterPro" id="IPR013783">
    <property type="entry name" value="Ig-like_fold"/>
</dbReference>
<dbReference type="CDD" id="cd00063">
    <property type="entry name" value="FN3"/>
    <property type="match status" value="1"/>
</dbReference>
<dbReference type="Gene3D" id="2.60.40.10">
    <property type="entry name" value="Immunoglobulins"/>
    <property type="match status" value="1"/>
</dbReference>
<dbReference type="SUPFAM" id="SSF49265">
    <property type="entry name" value="Fibronectin type III"/>
    <property type="match status" value="1"/>
</dbReference>
<dbReference type="SMART" id="SM00060">
    <property type="entry name" value="FN3"/>
    <property type="match status" value="1"/>
</dbReference>
<dbReference type="EMBL" id="BJWJ01000013">
    <property type="protein sequence ID" value="GEM04525.1"/>
    <property type="molecule type" value="Genomic_DNA"/>
</dbReference>
<reference evidence="2 3" key="1">
    <citation type="submission" date="2019-07" db="EMBL/GenBank/DDBJ databases">
        <title>Whole genome shotgun sequence of Halolactibacillus miurensis NBRC 100873.</title>
        <authorList>
            <person name="Hosoyama A."/>
            <person name="Uohara A."/>
            <person name="Ohji S."/>
            <person name="Ichikawa N."/>
        </authorList>
    </citation>
    <scope>NUCLEOTIDE SEQUENCE [LARGE SCALE GENOMIC DNA]</scope>
    <source>
        <strain evidence="2 3">NBRC 100873</strain>
    </source>
</reference>
<organism evidence="2 3">
    <name type="scientific">Halolactibacillus miurensis</name>
    <dbReference type="NCBI Taxonomy" id="306541"/>
    <lineage>
        <taxon>Bacteria</taxon>
        <taxon>Bacillati</taxon>
        <taxon>Bacillota</taxon>
        <taxon>Bacilli</taxon>
        <taxon>Bacillales</taxon>
        <taxon>Bacillaceae</taxon>
        <taxon>Halolactibacillus</taxon>
    </lineage>
</organism>
<sequence>MEAHQQQQRHSHRIQLIRPNAPVNLTASATTKTKTELSWDAVSQADGYNIYKNGAKSTTVTGTSHTASGLTASTEYDFYVTAISDKHKTESEASNVVTITTTA</sequence>
<protein>
    <recommendedName>
        <fullName evidence="1">Fibronectin type-III domain-containing protein</fullName>
    </recommendedName>
</protein>
<dbReference type="Proteomes" id="UP000321773">
    <property type="component" value="Unassembled WGS sequence"/>
</dbReference>
<evidence type="ECO:0000313" key="2">
    <source>
        <dbReference type="EMBL" id="GEM04525.1"/>
    </source>
</evidence>
<evidence type="ECO:0000259" key="1">
    <source>
        <dbReference type="PROSITE" id="PS50853"/>
    </source>
</evidence>
<keyword evidence="3" id="KW-1185">Reference proteome</keyword>
<name>A0ABQ0VUD8_9BACI</name>
<dbReference type="Pfam" id="PF00041">
    <property type="entry name" value="fn3"/>
    <property type="match status" value="1"/>
</dbReference>
<feature type="domain" description="Fibronectin type-III" evidence="1">
    <location>
        <begin position="21"/>
        <end position="103"/>
    </location>
</feature>
<accession>A0ABQ0VUD8</accession>
<dbReference type="PROSITE" id="PS50853">
    <property type="entry name" value="FN3"/>
    <property type="match status" value="1"/>
</dbReference>
<dbReference type="InterPro" id="IPR003961">
    <property type="entry name" value="FN3_dom"/>
</dbReference>
<proteinExistence type="predicted"/>
<evidence type="ECO:0000313" key="3">
    <source>
        <dbReference type="Proteomes" id="UP000321773"/>
    </source>
</evidence>
<dbReference type="InterPro" id="IPR036116">
    <property type="entry name" value="FN3_sf"/>
</dbReference>
<dbReference type="RefSeq" id="WP_089853432.1">
    <property type="nucleotide sequence ID" value="NZ_BJWJ01000013.1"/>
</dbReference>
<gene>
    <name evidence="2" type="ORF">HMI01_15130</name>
</gene>
<comment type="caution">
    <text evidence="2">The sequence shown here is derived from an EMBL/GenBank/DDBJ whole genome shotgun (WGS) entry which is preliminary data.</text>
</comment>